<feature type="chain" id="PRO_5038780132" description="Lipoprotein" evidence="1">
    <location>
        <begin position="20"/>
        <end position="256"/>
    </location>
</feature>
<reference evidence="2" key="1">
    <citation type="submission" date="2020-10" db="EMBL/GenBank/DDBJ databases">
        <authorList>
            <person name="Gilroy R."/>
        </authorList>
    </citation>
    <scope>NUCLEOTIDE SEQUENCE</scope>
    <source>
        <strain evidence="2">B3-2255</strain>
    </source>
</reference>
<organism evidence="2 3">
    <name type="scientific">Candidatus Merdivivens faecigallinarum</name>
    <dbReference type="NCBI Taxonomy" id="2840871"/>
    <lineage>
        <taxon>Bacteria</taxon>
        <taxon>Pseudomonadati</taxon>
        <taxon>Bacteroidota</taxon>
        <taxon>Bacteroidia</taxon>
        <taxon>Bacteroidales</taxon>
        <taxon>Muribaculaceae</taxon>
        <taxon>Muribaculaceae incertae sedis</taxon>
        <taxon>Candidatus Merdivivens</taxon>
    </lineage>
</organism>
<evidence type="ECO:0008006" key="4">
    <source>
        <dbReference type="Google" id="ProtNLM"/>
    </source>
</evidence>
<dbReference type="EMBL" id="JADILY010000088">
    <property type="protein sequence ID" value="MBO8481744.1"/>
    <property type="molecule type" value="Genomic_DNA"/>
</dbReference>
<dbReference type="Proteomes" id="UP000823772">
    <property type="component" value="Unassembled WGS sequence"/>
</dbReference>
<evidence type="ECO:0000313" key="3">
    <source>
        <dbReference type="Proteomes" id="UP000823772"/>
    </source>
</evidence>
<name>A0A9D9NPW4_9BACT</name>
<evidence type="ECO:0000313" key="2">
    <source>
        <dbReference type="EMBL" id="MBO8481744.1"/>
    </source>
</evidence>
<accession>A0A9D9NPW4</accession>
<comment type="caution">
    <text evidence="2">The sequence shown here is derived from an EMBL/GenBank/DDBJ whole genome shotgun (WGS) entry which is preliminary data.</text>
</comment>
<sequence length="256" mass="28762">MKKLSLLLLAVCCFSIVSCEMFWGIKTVDSFILTYCKITNEATVRLSRDTHNDSLYLRVVFDSERIADAQSMHGGTSYGDLYDSLRHAYNDVGYPKPYKTAPTGDPSMLYPAVYTDEVHGIDIVSDMAWGQYAPGTSLNSLFTVEIASHFPYIESRYAPEYCIVDDSMGPGDYRDFYNNVYTDRYLYRIPLDEAKPEYFKMLDASLGIRLSVPLSEVPENPKLTIIVTMQDGRELKGYISSIDGTKSGASNVSLNN</sequence>
<feature type="signal peptide" evidence="1">
    <location>
        <begin position="1"/>
        <end position="19"/>
    </location>
</feature>
<dbReference type="AlphaFoldDB" id="A0A9D9NPW4"/>
<reference evidence="2" key="2">
    <citation type="journal article" date="2021" name="PeerJ">
        <title>Extensive microbial diversity within the chicken gut microbiome revealed by metagenomics and culture.</title>
        <authorList>
            <person name="Gilroy R."/>
            <person name="Ravi A."/>
            <person name="Getino M."/>
            <person name="Pursley I."/>
            <person name="Horton D.L."/>
            <person name="Alikhan N.F."/>
            <person name="Baker D."/>
            <person name="Gharbi K."/>
            <person name="Hall N."/>
            <person name="Watson M."/>
            <person name="Adriaenssens E.M."/>
            <person name="Foster-Nyarko E."/>
            <person name="Jarju S."/>
            <person name="Secka A."/>
            <person name="Antonio M."/>
            <person name="Oren A."/>
            <person name="Chaudhuri R.R."/>
            <person name="La Ragione R."/>
            <person name="Hildebrand F."/>
            <person name="Pallen M.J."/>
        </authorList>
    </citation>
    <scope>NUCLEOTIDE SEQUENCE</scope>
    <source>
        <strain evidence="2">B3-2255</strain>
    </source>
</reference>
<keyword evidence="1" id="KW-0732">Signal</keyword>
<evidence type="ECO:0000256" key="1">
    <source>
        <dbReference type="SAM" id="SignalP"/>
    </source>
</evidence>
<protein>
    <recommendedName>
        <fullName evidence="4">Lipoprotein</fullName>
    </recommendedName>
</protein>
<dbReference type="PROSITE" id="PS51257">
    <property type="entry name" value="PROKAR_LIPOPROTEIN"/>
    <property type="match status" value="1"/>
</dbReference>
<proteinExistence type="predicted"/>
<gene>
    <name evidence="2" type="ORF">IAC87_04265</name>
</gene>